<feature type="coiled-coil region" evidence="5">
    <location>
        <begin position="156"/>
        <end position="183"/>
    </location>
</feature>
<feature type="transmembrane region" description="Helical" evidence="7">
    <location>
        <begin position="128"/>
        <end position="149"/>
    </location>
</feature>
<dbReference type="Gene3D" id="1.10.760.10">
    <property type="entry name" value="Cytochrome c-like domain"/>
    <property type="match status" value="1"/>
</dbReference>
<name>A0A4U0EWA2_9FLAO</name>
<dbReference type="Gene3D" id="6.10.280.130">
    <property type="match status" value="1"/>
</dbReference>
<proteinExistence type="predicted"/>
<sequence>MRHLIPSYIRVPVIFFIIFGIVEYMIDSGEKPAFIEYPAVLLFLFLVLLILIAIEAIIGALENVMLHKMDAEAKARFLEEKNSAFEFKWIKNIYKKLAGGKPIEEEGEIILDHNYDGIKELDNSLPPWWVYSFYISIVFAAIYLVRYHIFDGPTQLQEFETEMAEAKLAIEEYKKTAKNLVDINTVVMLTDDADLSAGKAIWNTNCVACHLADGGGSIGPNMTDEYWILGGGIKNVFQTISEGGRDGKGMIAWKQQLKPLEMAQVASYVLTLQGTTPANPKAAEGEIWVDDSAPAEEANTDEGTQEEVTTETNTEENNN</sequence>
<keyword evidence="3 4" id="KW-0408">Iron</keyword>
<feature type="transmembrane region" description="Helical" evidence="7">
    <location>
        <begin position="7"/>
        <end position="26"/>
    </location>
</feature>
<keyword evidence="2 4" id="KW-0479">Metal-binding</keyword>
<keyword evidence="10" id="KW-1185">Reference proteome</keyword>
<dbReference type="GO" id="GO:0020037">
    <property type="term" value="F:heme binding"/>
    <property type="evidence" value="ECO:0007669"/>
    <property type="project" value="InterPro"/>
</dbReference>
<dbReference type="InterPro" id="IPR032858">
    <property type="entry name" value="CcoP_N"/>
</dbReference>
<reference evidence="9 10" key="1">
    <citation type="submission" date="2019-04" db="EMBL/GenBank/DDBJ databases">
        <title>Lacinutrix sp. nov., isolated from marine water.</title>
        <authorList>
            <person name="Kim W."/>
        </authorList>
    </citation>
    <scope>NUCLEOTIDE SEQUENCE [LARGE SCALE GENOMIC DNA]</scope>
    <source>
        <strain evidence="9 10">CAU 1491</strain>
    </source>
</reference>
<dbReference type="EMBL" id="SUPL01000003">
    <property type="protein sequence ID" value="TJY36185.1"/>
    <property type="molecule type" value="Genomic_DNA"/>
</dbReference>
<dbReference type="RefSeq" id="WP_136842019.1">
    <property type="nucleotide sequence ID" value="NZ_SUPL01000003.1"/>
</dbReference>
<evidence type="ECO:0000256" key="7">
    <source>
        <dbReference type="SAM" id="Phobius"/>
    </source>
</evidence>
<evidence type="ECO:0000313" key="10">
    <source>
        <dbReference type="Proteomes" id="UP000307657"/>
    </source>
</evidence>
<dbReference type="Pfam" id="PF14715">
    <property type="entry name" value="FixP_N"/>
    <property type="match status" value="1"/>
</dbReference>
<dbReference type="InterPro" id="IPR036909">
    <property type="entry name" value="Cyt_c-like_dom_sf"/>
</dbReference>
<evidence type="ECO:0000256" key="3">
    <source>
        <dbReference type="ARBA" id="ARBA00023004"/>
    </source>
</evidence>
<protein>
    <submittedName>
        <fullName evidence="9">C-type cytochrome</fullName>
    </submittedName>
</protein>
<dbReference type="Proteomes" id="UP000307657">
    <property type="component" value="Unassembled WGS sequence"/>
</dbReference>
<keyword evidence="5" id="KW-0175">Coiled coil</keyword>
<keyword evidence="7" id="KW-1133">Transmembrane helix</keyword>
<dbReference type="PANTHER" id="PTHR33751">
    <property type="entry name" value="CBB3-TYPE CYTOCHROME C OXIDASE SUBUNIT FIXP"/>
    <property type="match status" value="1"/>
</dbReference>
<dbReference type="InterPro" id="IPR038414">
    <property type="entry name" value="CcoP_N_sf"/>
</dbReference>
<feature type="transmembrane region" description="Helical" evidence="7">
    <location>
        <begin position="38"/>
        <end position="61"/>
    </location>
</feature>
<dbReference type="PANTHER" id="PTHR33751:SF1">
    <property type="entry name" value="CBB3-TYPE CYTOCHROME C OXIDASE SUBUNIT FIXP"/>
    <property type="match status" value="1"/>
</dbReference>
<organism evidence="9 10">
    <name type="scientific">Pontimicrobium aquaticum</name>
    <dbReference type="NCBI Taxonomy" id="2565367"/>
    <lineage>
        <taxon>Bacteria</taxon>
        <taxon>Pseudomonadati</taxon>
        <taxon>Bacteroidota</taxon>
        <taxon>Flavobacteriia</taxon>
        <taxon>Flavobacteriales</taxon>
        <taxon>Flavobacteriaceae</taxon>
        <taxon>Pontimicrobium</taxon>
    </lineage>
</organism>
<dbReference type="PROSITE" id="PS51007">
    <property type="entry name" value="CYTC"/>
    <property type="match status" value="1"/>
</dbReference>
<keyword evidence="1 4" id="KW-0349">Heme</keyword>
<comment type="caution">
    <text evidence="9">The sequence shown here is derived from an EMBL/GenBank/DDBJ whole genome shotgun (WGS) entry which is preliminary data.</text>
</comment>
<feature type="domain" description="Cytochrome c" evidence="8">
    <location>
        <begin position="193"/>
        <end position="273"/>
    </location>
</feature>
<dbReference type="OrthoDB" id="9811281at2"/>
<evidence type="ECO:0000256" key="2">
    <source>
        <dbReference type="ARBA" id="ARBA00022723"/>
    </source>
</evidence>
<evidence type="ECO:0000256" key="5">
    <source>
        <dbReference type="SAM" id="Coils"/>
    </source>
</evidence>
<keyword evidence="7" id="KW-0812">Transmembrane</keyword>
<feature type="region of interest" description="Disordered" evidence="6">
    <location>
        <begin position="277"/>
        <end position="319"/>
    </location>
</feature>
<dbReference type="GO" id="GO:0009055">
    <property type="term" value="F:electron transfer activity"/>
    <property type="evidence" value="ECO:0007669"/>
    <property type="project" value="InterPro"/>
</dbReference>
<keyword evidence="7" id="KW-0472">Membrane</keyword>
<evidence type="ECO:0000256" key="4">
    <source>
        <dbReference type="PROSITE-ProRule" id="PRU00433"/>
    </source>
</evidence>
<evidence type="ECO:0000259" key="8">
    <source>
        <dbReference type="PROSITE" id="PS51007"/>
    </source>
</evidence>
<dbReference type="AlphaFoldDB" id="A0A4U0EWA2"/>
<evidence type="ECO:0000256" key="6">
    <source>
        <dbReference type="SAM" id="MobiDB-lite"/>
    </source>
</evidence>
<dbReference type="Pfam" id="PF13442">
    <property type="entry name" value="Cytochrome_CBB3"/>
    <property type="match status" value="1"/>
</dbReference>
<dbReference type="InterPro" id="IPR009056">
    <property type="entry name" value="Cyt_c-like_dom"/>
</dbReference>
<dbReference type="InterPro" id="IPR050597">
    <property type="entry name" value="Cytochrome_c_Oxidase_Subunit"/>
</dbReference>
<gene>
    <name evidence="9" type="ORF">E5167_05825</name>
</gene>
<feature type="compositionally biased region" description="Acidic residues" evidence="6">
    <location>
        <begin position="298"/>
        <end position="309"/>
    </location>
</feature>
<evidence type="ECO:0000256" key="1">
    <source>
        <dbReference type="ARBA" id="ARBA00022617"/>
    </source>
</evidence>
<dbReference type="SUPFAM" id="SSF46626">
    <property type="entry name" value="Cytochrome c"/>
    <property type="match status" value="1"/>
</dbReference>
<evidence type="ECO:0000313" key="9">
    <source>
        <dbReference type="EMBL" id="TJY36185.1"/>
    </source>
</evidence>
<accession>A0A4U0EWA2</accession>
<feature type="compositionally biased region" description="Low complexity" evidence="6">
    <location>
        <begin position="310"/>
        <end position="319"/>
    </location>
</feature>
<dbReference type="GO" id="GO:0046872">
    <property type="term" value="F:metal ion binding"/>
    <property type="evidence" value="ECO:0007669"/>
    <property type="project" value="UniProtKB-KW"/>
</dbReference>